<proteinExistence type="predicted"/>
<dbReference type="Pfam" id="PF12697">
    <property type="entry name" value="Abhydrolase_6"/>
    <property type="match status" value="1"/>
</dbReference>
<dbReference type="InterPro" id="IPR029058">
    <property type="entry name" value="AB_hydrolase_fold"/>
</dbReference>
<dbReference type="GO" id="GO:0016787">
    <property type="term" value="F:hydrolase activity"/>
    <property type="evidence" value="ECO:0007669"/>
    <property type="project" value="UniProtKB-KW"/>
</dbReference>
<evidence type="ECO:0000313" key="2">
    <source>
        <dbReference type="EMBL" id="AEW72558.1"/>
    </source>
</evidence>
<dbReference type="eggNOG" id="COG1073">
    <property type="taxonomic scope" value="Bacteria"/>
</dbReference>
<dbReference type="SUPFAM" id="SSF53474">
    <property type="entry name" value="alpha/beta-Hydrolases"/>
    <property type="match status" value="1"/>
</dbReference>
<dbReference type="InterPro" id="IPR000073">
    <property type="entry name" value="AB_hydrolase_1"/>
</dbReference>
<dbReference type="PANTHER" id="PTHR43689:SF8">
    <property type="entry name" value="ALPHA_BETA-HYDROLASES SUPERFAMILY PROTEIN"/>
    <property type="match status" value="1"/>
</dbReference>
<dbReference type="AlphaFoldDB" id="G8LDH1"/>
<name>G8LDH1_9ENTR</name>
<dbReference type="EMBL" id="CP002886">
    <property type="protein sequence ID" value="AEW72558.1"/>
    <property type="molecule type" value="Genomic_DNA"/>
</dbReference>
<organism evidence="2 3">
    <name type="scientific">Enterobacter ludwigii</name>
    <dbReference type="NCBI Taxonomy" id="299767"/>
    <lineage>
        <taxon>Bacteria</taxon>
        <taxon>Pseudomonadati</taxon>
        <taxon>Pseudomonadota</taxon>
        <taxon>Gammaproteobacteria</taxon>
        <taxon>Enterobacterales</taxon>
        <taxon>Enterobacteriaceae</taxon>
        <taxon>Enterobacter</taxon>
        <taxon>Enterobacter cloacae complex</taxon>
    </lineage>
</organism>
<dbReference type="HOGENOM" id="CLU_020336_29_0_6"/>
<sequence>MSPNHLRHEPDRLKRRKVCYEQTADLDETTMSSSTAIGYVYRFRNPGNGTAARKWDLPMNAENLPVVLIPGFMLDETLWDDFITAFPERRLFIPASLGQGTTIQDIAANIVQKLPERFVLAGFSLGGYVARAIYEAFPERTAAMILIATSLREDSAEEINTRVAAANINSSREFSGLSTTAIRKSLHADLASNTAIIEKIRNMGKRLGADVFRVQSGLNRGRITLRPILCPTYVIAAKHDRLRSTEEAEELARLTGTCVDYVDGCGHLIPLEKPDELAQRVSRWLDKTGL</sequence>
<dbReference type="Gene3D" id="3.40.50.1820">
    <property type="entry name" value="alpha/beta hydrolase"/>
    <property type="match status" value="1"/>
</dbReference>
<evidence type="ECO:0000259" key="1">
    <source>
        <dbReference type="Pfam" id="PF12697"/>
    </source>
</evidence>
<evidence type="ECO:0000313" key="3">
    <source>
        <dbReference type="Proteomes" id="UP000007838"/>
    </source>
</evidence>
<dbReference type="Proteomes" id="UP000007838">
    <property type="component" value="Chromosome"/>
</dbReference>
<gene>
    <name evidence="2" type="primary">bioH</name>
    <name evidence="2" type="ORF">EcWSU1_01119</name>
</gene>
<keyword evidence="2" id="KW-0378">Hydrolase</keyword>
<accession>G8LDH1</accession>
<reference evidence="2 3" key="1">
    <citation type="journal article" date="2011" name="Stand. Genomic Sci.">
        <title>Complete genome of the onion pathogen Enterobacter cloacae EcWSU1.</title>
        <authorList>
            <person name="Humann J.L."/>
            <person name="Wildung M."/>
            <person name="Cheng C.H."/>
            <person name="Lee T."/>
            <person name="Stewart J.E."/>
            <person name="Drew J.C."/>
            <person name="Triplett E.W."/>
            <person name="Main D."/>
            <person name="Schroeder B.K."/>
        </authorList>
    </citation>
    <scope>NUCLEOTIDE SEQUENCE [LARGE SCALE GENOMIC DNA]</scope>
    <source>
        <strain evidence="2 3">EcWSU1</strain>
    </source>
</reference>
<dbReference type="PANTHER" id="PTHR43689">
    <property type="entry name" value="HYDROLASE"/>
    <property type="match status" value="1"/>
</dbReference>
<protein>
    <submittedName>
        <fullName evidence="2">Hydrolase Alpha/Beta Fold Family</fullName>
    </submittedName>
</protein>
<dbReference type="KEGG" id="eec:EcWSU1_01119"/>
<feature type="domain" description="AB hydrolase-1" evidence="1">
    <location>
        <begin position="66"/>
        <end position="279"/>
    </location>
</feature>